<accession>L9W1D0</accession>
<feature type="transmembrane region" description="Helical" evidence="7">
    <location>
        <begin position="21"/>
        <end position="39"/>
    </location>
</feature>
<feature type="transmembrane region" description="Helical" evidence="7">
    <location>
        <begin position="192"/>
        <end position="209"/>
    </location>
</feature>
<sequence>MIRPIASVGGPAREVMAMTDLITALAVVFVTAGVFLLIANQFSLSPIPFYLLAGLVTGTIVAEPQLIELAQWGIAFLVFTFGFRTDFSSVESVLRDAETAAVTQLLVVGPIAFGVAHLVFGFGLENAVYFAIAATLSSTIVGARELEQEIRSNLVHGRLASSVHFFDDLLAIGLIVVLSAEQYTSTLVTSKIGYGVIFLLVALLIYRHGFPLLVRLAGGSDELVMMGSISILIGFIAGAELAGVSIVVGAFAAGIAIRGDDVSALGVQNGIASIRDFFVAIFFVTLGALVSIPSASVLVVALTLAVLVLVANPLVLMLAFVYEGYDARTAFLSSTSLNQISELSLVVAIQALLLGSISETLFDAIILAAAATMILTSVARRYEEPVYRSLIERLVAGRQTRKIDERSAVDDDLEDHIVIVGYGRQGRRVVETCERLGREYVVMDNDPVLWDDVRSECHNYVFGDALSTYPWTKARVSEASLVVSTVDHRPVSEAVLEVETDADVILRSETAAEATALLEQGATYVSVPNVLAGDHLTELVYAIGTNKTDTETLKDDHLDYFDALERHGFASRGRWGDTE</sequence>
<evidence type="ECO:0000256" key="3">
    <source>
        <dbReference type="ARBA" id="ARBA00022448"/>
    </source>
</evidence>
<evidence type="ECO:0000256" key="5">
    <source>
        <dbReference type="ARBA" id="ARBA00022989"/>
    </source>
</evidence>
<protein>
    <submittedName>
        <fullName evidence="10">Sodium/hydrogen exchanger</fullName>
    </submittedName>
</protein>
<dbReference type="InterPro" id="IPR038770">
    <property type="entry name" value="Na+/solute_symporter_sf"/>
</dbReference>
<keyword evidence="5 7" id="KW-1133">Transmembrane helix</keyword>
<evidence type="ECO:0000313" key="10">
    <source>
        <dbReference type="EMBL" id="ELY42113.1"/>
    </source>
</evidence>
<dbReference type="PATRIC" id="fig|1230460.4.peg.3307"/>
<evidence type="ECO:0000256" key="6">
    <source>
        <dbReference type="ARBA" id="ARBA00023136"/>
    </source>
</evidence>
<feature type="transmembrane region" description="Helical" evidence="7">
    <location>
        <begin position="229"/>
        <end position="257"/>
    </location>
</feature>
<dbReference type="PANTHER" id="PTHR42751">
    <property type="entry name" value="SODIUM/HYDROGEN EXCHANGER FAMILY/TRKA DOMAIN PROTEIN"/>
    <property type="match status" value="1"/>
</dbReference>
<keyword evidence="4 7" id="KW-0812">Transmembrane</keyword>
<dbReference type="GO" id="GO:0015297">
    <property type="term" value="F:antiporter activity"/>
    <property type="evidence" value="ECO:0007669"/>
    <property type="project" value="InterPro"/>
</dbReference>
<evidence type="ECO:0000313" key="11">
    <source>
        <dbReference type="Proteomes" id="UP000011661"/>
    </source>
</evidence>
<dbReference type="Pfam" id="PF00999">
    <property type="entry name" value="Na_H_Exchanger"/>
    <property type="match status" value="1"/>
</dbReference>
<dbReference type="InterPro" id="IPR036291">
    <property type="entry name" value="NAD(P)-bd_dom_sf"/>
</dbReference>
<dbReference type="InterPro" id="IPR006153">
    <property type="entry name" value="Cation/H_exchanger_TM"/>
</dbReference>
<keyword evidence="3" id="KW-0813">Transport</keyword>
<keyword evidence="11" id="KW-1185">Reference proteome</keyword>
<dbReference type="GO" id="GO:0016020">
    <property type="term" value="C:membrane"/>
    <property type="evidence" value="ECO:0007669"/>
    <property type="project" value="UniProtKB-SubCell"/>
</dbReference>
<dbReference type="GO" id="GO:1902600">
    <property type="term" value="P:proton transmembrane transport"/>
    <property type="evidence" value="ECO:0007669"/>
    <property type="project" value="InterPro"/>
</dbReference>
<dbReference type="Pfam" id="PF02254">
    <property type="entry name" value="TrkA_N"/>
    <property type="match status" value="1"/>
</dbReference>
<evidence type="ECO:0000256" key="2">
    <source>
        <dbReference type="ARBA" id="ARBA00005551"/>
    </source>
</evidence>
<comment type="similarity">
    <text evidence="2">Belongs to the monovalent cation:proton antiporter 2 (CPA2) transporter (TC 2.A.37) family.</text>
</comment>
<dbReference type="EMBL" id="AOHX01000047">
    <property type="protein sequence ID" value="ELY42113.1"/>
    <property type="molecule type" value="Genomic_DNA"/>
</dbReference>
<gene>
    <name evidence="10" type="ORF">C495_16233</name>
</gene>
<feature type="domain" description="Cation/H+ exchanger transmembrane" evidence="8">
    <location>
        <begin position="34"/>
        <end position="376"/>
    </location>
</feature>
<keyword evidence="6 7" id="KW-0472">Membrane</keyword>
<dbReference type="AlphaFoldDB" id="L9W1D0"/>
<evidence type="ECO:0000259" key="8">
    <source>
        <dbReference type="Pfam" id="PF00999"/>
    </source>
</evidence>
<feature type="domain" description="RCK N-terminal" evidence="9">
    <location>
        <begin position="417"/>
        <end position="528"/>
    </location>
</feature>
<comment type="subcellular location">
    <subcellularLocation>
        <location evidence="1">Membrane</location>
        <topology evidence="1">Multi-pass membrane protein</topology>
    </subcellularLocation>
</comment>
<proteinExistence type="inferred from homology"/>
<dbReference type="PANTHER" id="PTHR42751:SF6">
    <property type="entry name" value="CONSERVED INTEGRAL MEMBRANE TRANSPORT PROTEIN-RELATED"/>
    <property type="match status" value="1"/>
</dbReference>
<organism evidence="10 11">
    <name type="scientific">Natronorubrum sulfidifaciens JCM 14089</name>
    <dbReference type="NCBI Taxonomy" id="1230460"/>
    <lineage>
        <taxon>Archaea</taxon>
        <taxon>Methanobacteriati</taxon>
        <taxon>Methanobacteriota</taxon>
        <taxon>Stenosarchaea group</taxon>
        <taxon>Halobacteria</taxon>
        <taxon>Halobacteriales</taxon>
        <taxon>Natrialbaceae</taxon>
        <taxon>Natronorubrum</taxon>
    </lineage>
</organism>
<feature type="transmembrane region" description="Helical" evidence="7">
    <location>
        <begin position="337"/>
        <end position="355"/>
    </location>
</feature>
<dbReference type="eggNOG" id="arCOG01955">
    <property type="taxonomic scope" value="Archaea"/>
</dbReference>
<evidence type="ECO:0000259" key="9">
    <source>
        <dbReference type="Pfam" id="PF02254"/>
    </source>
</evidence>
<dbReference type="InterPro" id="IPR003148">
    <property type="entry name" value="RCK_N"/>
</dbReference>
<feature type="transmembrane region" description="Helical" evidence="7">
    <location>
        <begin position="99"/>
        <end position="120"/>
    </location>
</feature>
<dbReference type="STRING" id="1230460.C495_16233"/>
<dbReference type="Gene3D" id="1.20.1530.20">
    <property type="match status" value="1"/>
</dbReference>
<dbReference type="SUPFAM" id="SSF51735">
    <property type="entry name" value="NAD(P)-binding Rossmann-fold domains"/>
    <property type="match status" value="1"/>
</dbReference>
<comment type="caution">
    <text evidence="10">The sequence shown here is derived from an EMBL/GenBank/DDBJ whole genome shotgun (WGS) entry which is preliminary data.</text>
</comment>
<dbReference type="GO" id="GO:0006813">
    <property type="term" value="P:potassium ion transport"/>
    <property type="evidence" value="ECO:0007669"/>
    <property type="project" value="InterPro"/>
</dbReference>
<reference evidence="10 11" key="1">
    <citation type="journal article" date="2014" name="PLoS Genet.">
        <title>Phylogenetically driven sequencing of extremely halophilic archaea reveals strategies for static and dynamic osmo-response.</title>
        <authorList>
            <person name="Becker E.A."/>
            <person name="Seitzer P.M."/>
            <person name="Tritt A."/>
            <person name="Larsen D."/>
            <person name="Krusor M."/>
            <person name="Yao A.I."/>
            <person name="Wu D."/>
            <person name="Madern D."/>
            <person name="Eisen J.A."/>
            <person name="Darling A.E."/>
            <person name="Facciotti M.T."/>
        </authorList>
    </citation>
    <scope>NUCLEOTIDE SEQUENCE [LARGE SCALE GENOMIC DNA]</scope>
    <source>
        <strain evidence="10 11">JCM 14089</strain>
    </source>
</reference>
<evidence type="ECO:0000256" key="4">
    <source>
        <dbReference type="ARBA" id="ARBA00022692"/>
    </source>
</evidence>
<evidence type="ECO:0000256" key="7">
    <source>
        <dbReference type="SAM" id="Phobius"/>
    </source>
</evidence>
<name>L9W1D0_9EURY</name>
<feature type="transmembrane region" description="Helical" evidence="7">
    <location>
        <begin position="277"/>
        <end position="298"/>
    </location>
</feature>
<dbReference type="Proteomes" id="UP000011661">
    <property type="component" value="Unassembled WGS sequence"/>
</dbReference>
<evidence type="ECO:0000256" key="1">
    <source>
        <dbReference type="ARBA" id="ARBA00004141"/>
    </source>
</evidence>
<feature type="transmembrane region" description="Helical" evidence="7">
    <location>
        <begin position="304"/>
        <end position="325"/>
    </location>
</feature>
<dbReference type="Gene3D" id="3.40.50.720">
    <property type="entry name" value="NAD(P)-binding Rossmann-like Domain"/>
    <property type="match status" value="1"/>
</dbReference>